<evidence type="ECO:0000259" key="4">
    <source>
        <dbReference type="PROSITE" id="PS50853"/>
    </source>
</evidence>
<keyword evidence="3" id="KW-0732">Signal</keyword>
<dbReference type="CDD" id="cd00063">
    <property type="entry name" value="FN3"/>
    <property type="match status" value="5"/>
</dbReference>
<dbReference type="SMART" id="SM00060">
    <property type="entry name" value="FN3"/>
    <property type="match status" value="4"/>
</dbReference>
<dbReference type="AlphaFoldDB" id="A0A9P0DBA9"/>
<evidence type="ECO:0000313" key="6">
    <source>
        <dbReference type="Proteomes" id="UP001152799"/>
    </source>
</evidence>
<feature type="domain" description="Fibronectin type-III" evidence="4">
    <location>
        <begin position="675"/>
        <end position="770"/>
    </location>
</feature>
<dbReference type="Proteomes" id="UP001152799">
    <property type="component" value="Chromosome 1"/>
</dbReference>
<dbReference type="PANTHER" id="PTHR46957">
    <property type="entry name" value="CYTOKINE RECEPTOR"/>
    <property type="match status" value="1"/>
</dbReference>
<dbReference type="GO" id="GO:0016020">
    <property type="term" value="C:membrane"/>
    <property type="evidence" value="ECO:0007669"/>
    <property type="project" value="UniProtKB-SubCell"/>
</dbReference>
<feature type="transmembrane region" description="Helical" evidence="2">
    <location>
        <begin position="867"/>
        <end position="887"/>
    </location>
</feature>
<keyword evidence="2" id="KW-1133">Transmembrane helix</keyword>
<keyword evidence="2" id="KW-0472">Membrane</keyword>
<name>A0A9P0DBA9_9CUCU</name>
<accession>A0A9P0DBA9</accession>
<dbReference type="InterPro" id="IPR050713">
    <property type="entry name" value="RTP_Phos/Ushers"/>
</dbReference>
<feature type="region of interest" description="Disordered" evidence="1">
    <location>
        <begin position="920"/>
        <end position="992"/>
    </location>
</feature>
<feature type="region of interest" description="Disordered" evidence="1">
    <location>
        <begin position="1048"/>
        <end position="1067"/>
    </location>
</feature>
<dbReference type="PROSITE" id="PS50853">
    <property type="entry name" value="FN3"/>
    <property type="match status" value="3"/>
</dbReference>
<evidence type="ECO:0000256" key="1">
    <source>
        <dbReference type="SAM" id="MobiDB-lite"/>
    </source>
</evidence>
<reference evidence="5" key="1">
    <citation type="submission" date="2022-01" db="EMBL/GenBank/DDBJ databases">
        <authorList>
            <person name="King R."/>
        </authorList>
    </citation>
    <scope>NUCLEOTIDE SEQUENCE</scope>
</reference>
<dbReference type="SUPFAM" id="SSF49265">
    <property type="entry name" value="Fibronectin type III"/>
    <property type="match status" value="4"/>
</dbReference>
<keyword evidence="6" id="KW-1185">Reference proteome</keyword>
<feature type="signal peptide" evidence="3">
    <location>
        <begin position="1"/>
        <end position="18"/>
    </location>
</feature>
<dbReference type="EMBL" id="OU892277">
    <property type="protein sequence ID" value="CAH1120935.1"/>
    <property type="molecule type" value="Genomic_DNA"/>
</dbReference>
<evidence type="ECO:0000256" key="3">
    <source>
        <dbReference type="SAM" id="SignalP"/>
    </source>
</evidence>
<gene>
    <name evidence="5" type="ORF">CEUTPL_LOCUS79</name>
</gene>
<feature type="compositionally biased region" description="Polar residues" evidence="1">
    <location>
        <begin position="934"/>
        <end position="961"/>
    </location>
</feature>
<dbReference type="Pfam" id="PF00041">
    <property type="entry name" value="fn3"/>
    <property type="match status" value="1"/>
</dbReference>
<dbReference type="InterPro" id="IPR013783">
    <property type="entry name" value="Ig-like_fold"/>
</dbReference>
<feature type="domain" description="Fibronectin type-III" evidence="4">
    <location>
        <begin position="561"/>
        <end position="671"/>
    </location>
</feature>
<dbReference type="InterPro" id="IPR003961">
    <property type="entry name" value="FN3_dom"/>
</dbReference>
<dbReference type="Gene3D" id="2.60.40.10">
    <property type="entry name" value="Immunoglobulins"/>
    <property type="match status" value="6"/>
</dbReference>
<sequence length="1185" mass="133661">MAYFMKLFLLLSFHYVFGDSASYGCGPGVKSAGYTYPVGDITLEYGEDLDIYCFLNEAEIDKYGANASQYMSFVLGNRKFPSEIVNSTVIRLLIKNHPKTQQSAYYCLVNDSVHDDFVCHNYVVVGTKPQDVTDFDCIGYNYENFTCSWTPPENYVSTNYSLEYKPVSRPLRYIKAKYASKPSTPAETRANGCPTNLTVKQVNGVTQLSCTWELSTRPQYRHSHDTFIFQLSANNPFGYQVWRYTIKHYARVRPGPPEDLVAIPTSPHSIKLEWTVPLNMQSYPAGLEYRVSWWIAQNKKWTSVYIPEDKSKQRIQFELTNLPYAHCLYDIRVAIKSRPAIEERMWSQNASITVWTSSKIPDCPPNTTAGSFELLEGTGNRLIYWQNIHNYQENGENFSYYIQVDEDPNIQPVKVHKNYAKFENLPDRNYTFRIWSRNSVGSSRESSVVFFPSQKNALKQLSKLVKVDKGAGIWDLEWTESSNTRAKNYTLFWCSAQRERPYACDGTLQWETVPRGVKNKTLKLAPYNLEAENFNIYQFAISANGIGTSSGLLWADCTVIPGTGVKLRQTYVKKVSPRYIVLQWKLECIKLGDIQSFNVSYCTIATPQSQECQPKSLKYKLFDNNTFNIGEGELNITGLKPYTGYKFQVKPIIVGAESQFSDPMFNSTLEDTPTEPRNLQIIQRTDRTIKISWEKSLEENGHLSEYVVLVNGREERVPAEKEKMIYEKNITGLQPRTNYTIYVKACTGSCSKTSKQFSTDIGYPGTIPKPSANWDNYSLIIKWEKPDEPGVKVDYYEVQVGTAKGKEYPPHNTTSQSYEISICQHDKSQTVYVKIRAVNVKDGRLLLGNWSDRAEFPCFRNPSSSSWIIPLVVMSVILFIVLMCYLAKRIWRKILDMRNCPVKLPQALDAVVNFEPKEKHVDETLPGEPLLSDKFSTQPRNTSGETSGCCSGTESVSSASGLTGGSDSGTEQPRSAMGETEHKDVALRQRPNVKKTDYVSMAEIPAAPWSTKPTQSGYSVIGMNAPPKKSDLDSEYMPLSDISSKTSYVPFPTVQQPEPTKEPTTKIPTSGYVQYLTQEPASKNTAYVIAGEPSAKVATKLATRVPPLTKQLDEPSPGYVKAASLESTPKSQFWAQAPPVETLSKGYVVVGDTKPQKIDLGAPKSSNKGYVPHIKFESTKSIKED</sequence>
<protein>
    <recommendedName>
        <fullName evidence="4">Fibronectin type-III domain-containing protein</fullName>
    </recommendedName>
</protein>
<keyword evidence="2" id="KW-0812">Transmembrane</keyword>
<evidence type="ECO:0000256" key="2">
    <source>
        <dbReference type="SAM" id="Phobius"/>
    </source>
</evidence>
<dbReference type="InterPro" id="IPR036116">
    <property type="entry name" value="FN3_sf"/>
</dbReference>
<dbReference type="PANTHER" id="PTHR46957:SF3">
    <property type="entry name" value="CYTOKINE RECEPTOR"/>
    <property type="match status" value="1"/>
</dbReference>
<proteinExistence type="predicted"/>
<organism evidence="5 6">
    <name type="scientific">Ceutorhynchus assimilis</name>
    <name type="common">cabbage seed weevil</name>
    <dbReference type="NCBI Taxonomy" id="467358"/>
    <lineage>
        <taxon>Eukaryota</taxon>
        <taxon>Metazoa</taxon>
        <taxon>Ecdysozoa</taxon>
        <taxon>Arthropoda</taxon>
        <taxon>Hexapoda</taxon>
        <taxon>Insecta</taxon>
        <taxon>Pterygota</taxon>
        <taxon>Neoptera</taxon>
        <taxon>Endopterygota</taxon>
        <taxon>Coleoptera</taxon>
        <taxon>Polyphaga</taxon>
        <taxon>Cucujiformia</taxon>
        <taxon>Curculionidae</taxon>
        <taxon>Ceutorhynchinae</taxon>
        <taxon>Ceutorhynchus</taxon>
    </lineage>
</organism>
<feature type="domain" description="Fibronectin type-III" evidence="4">
    <location>
        <begin position="256"/>
        <end position="359"/>
    </location>
</feature>
<dbReference type="OrthoDB" id="6381660at2759"/>
<evidence type="ECO:0000313" key="5">
    <source>
        <dbReference type="EMBL" id="CAH1120935.1"/>
    </source>
</evidence>
<feature type="chain" id="PRO_5040436177" description="Fibronectin type-III domain-containing protein" evidence="3">
    <location>
        <begin position="19"/>
        <end position="1185"/>
    </location>
</feature>